<dbReference type="PANTHER" id="PTHR21402">
    <property type="entry name" value="GAMETOCYTE SPECIFIC FACTOR 1-RELATED"/>
    <property type="match status" value="1"/>
</dbReference>
<dbReference type="InterPro" id="IPR036236">
    <property type="entry name" value="Znf_C2H2_sf"/>
</dbReference>
<dbReference type="OrthoDB" id="5839404at2759"/>
<dbReference type="Proteomes" id="UP000198287">
    <property type="component" value="Unassembled WGS sequence"/>
</dbReference>
<organism evidence="5 6">
    <name type="scientific">Folsomia candida</name>
    <name type="common">Springtail</name>
    <dbReference type="NCBI Taxonomy" id="158441"/>
    <lineage>
        <taxon>Eukaryota</taxon>
        <taxon>Metazoa</taxon>
        <taxon>Ecdysozoa</taxon>
        <taxon>Arthropoda</taxon>
        <taxon>Hexapoda</taxon>
        <taxon>Collembola</taxon>
        <taxon>Entomobryomorpha</taxon>
        <taxon>Isotomoidea</taxon>
        <taxon>Isotomidae</taxon>
        <taxon>Proisotominae</taxon>
        <taxon>Folsomia</taxon>
    </lineage>
</organism>
<name>A0A226DQ60_FOLCA</name>
<keyword evidence="6" id="KW-1185">Reference proteome</keyword>
<gene>
    <name evidence="5" type="ORF">Fcan01_18503</name>
</gene>
<sequence>MGRPKNFEKSQHCWMSSWRGSIEDRVACPYNPKHIMPYRRLLLHVITCAQKNPELAAKFVTCPYNSLHRCHREQLDDHLKTCQEYQIFSLTRVMSGKNENIQSYKVDPSVNKVIFKDEKTEEMLQLDDEWKREML</sequence>
<reference evidence="5 6" key="1">
    <citation type="submission" date="2015-12" db="EMBL/GenBank/DDBJ databases">
        <title>The genome of Folsomia candida.</title>
        <authorList>
            <person name="Faddeeva A."/>
            <person name="Derks M.F."/>
            <person name="Anvar Y."/>
            <person name="Smit S."/>
            <person name="Van Straalen N."/>
            <person name="Roelofs D."/>
        </authorList>
    </citation>
    <scope>NUCLEOTIDE SEQUENCE [LARGE SCALE GENOMIC DNA]</scope>
    <source>
        <strain evidence="5 6">VU population</strain>
        <tissue evidence="5">Whole body</tissue>
    </source>
</reference>
<evidence type="ECO:0000256" key="3">
    <source>
        <dbReference type="ARBA" id="ARBA00022833"/>
    </source>
</evidence>
<evidence type="ECO:0000256" key="2">
    <source>
        <dbReference type="ARBA" id="ARBA00022771"/>
    </source>
</evidence>
<evidence type="ECO:0000259" key="4">
    <source>
        <dbReference type="PROSITE" id="PS51800"/>
    </source>
</evidence>
<keyword evidence="2" id="KW-0863">Zinc-finger</keyword>
<keyword evidence="1" id="KW-0479">Metal-binding</keyword>
<evidence type="ECO:0000313" key="6">
    <source>
        <dbReference type="Proteomes" id="UP000198287"/>
    </source>
</evidence>
<dbReference type="Pfam" id="PF05253">
    <property type="entry name" value="zf-U11-48K"/>
    <property type="match status" value="2"/>
</dbReference>
<evidence type="ECO:0000313" key="5">
    <source>
        <dbReference type="EMBL" id="OXA46984.1"/>
    </source>
</evidence>
<proteinExistence type="predicted"/>
<dbReference type="AlphaFoldDB" id="A0A226DQ60"/>
<dbReference type="PANTHER" id="PTHR21402:SF5">
    <property type="entry name" value="GAMETOCYTE SPECIFIC FACTOR 1"/>
    <property type="match status" value="1"/>
</dbReference>
<dbReference type="PROSITE" id="PS51800">
    <property type="entry name" value="ZF_CHHC_U11_48K"/>
    <property type="match status" value="2"/>
</dbReference>
<dbReference type="GO" id="GO:0008270">
    <property type="term" value="F:zinc ion binding"/>
    <property type="evidence" value="ECO:0007669"/>
    <property type="project" value="UniProtKB-KW"/>
</dbReference>
<protein>
    <submittedName>
        <fullName evidence="5">Gametocyte-specific factor 1-like</fullName>
    </submittedName>
</protein>
<evidence type="ECO:0000256" key="1">
    <source>
        <dbReference type="ARBA" id="ARBA00022723"/>
    </source>
</evidence>
<accession>A0A226DQ60</accession>
<feature type="domain" description="CHHC U11-48K-type" evidence="4">
    <location>
        <begin position="25"/>
        <end position="52"/>
    </location>
</feature>
<keyword evidence="3" id="KW-0862">Zinc</keyword>
<comment type="caution">
    <text evidence="5">The sequence shown here is derived from an EMBL/GenBank/DDBJ whole genome shotgun (WGS) entry which is preliminary data.</text>
</comment>
<dbReference type="SUPFAM" id="SSF57667">
    <property type="entry name" value="beta-beta-alpha zinc fingers"/>
    <property type="match status" value="1"/>
</dbReference>
<feature type="domain" description="CHHC U11-48K-type" evidence="4">
    <location>
        <begin position="59"/>
        <end position="86"/>
    </location>
</feature>
<dbReference type="InterPro" id="IPR051591">
    <property type="entry name" value="UPF0224_FAM112_RNA_Proc"/>
</dbReference>
<dbReference type="EMBL" id="LNIX01000014">
    <property type="protein sequence ID" value="OXA46984.1"/>
    <property type="molecule type" value="Genomic_DNA"/>
</dbReference>
<dbReference type="InterPro" id="IPR022776">
    <property type="entry name" value="TRM13/UPF0224_CHHC_Znf_dom"/>
</dbReference>